<accession>A0AAE9VN01</accession>
<dbReference type="KEGG" id="dce:O6P33_12435"/>
<evidence type="ECO:0000256" key="6">
    <source>
        <dbReference type="ARBA" id="ARBA00022723"/>
    </source>
</evidence>
<dbReference type="Gene3D" id="3.30.720.210">
    <property type="match status" value="1"/>
</dbReference>
<comment type="function">
    <text evidence="15">Acts as a processive, ATP-dependent zinc metallopeptidase for both cytoplasmic and membrane proteins. Plays a role in the quality control of integral membrane proteins.</text>
</comment>
<dbReference type="GO" id="GO:0005886">
    <property type="term" value="C:plasma membrane"/>
    <property type="evidence" value="ECO:0007669"/>
    <property type="project" value="UniProtKB-SubCell"/>
</dbReference>
<feature type="domain" description="AAA+ ATPase" evidence="18">
    <location>
        <begin position="186"/>
        <end position="325"/>
    </location>
</feature>
<evidence type="ECO:0000256" key="14">
    <source>
        <dbReference type="ARBA" id="ARBA00061570"/>
    </source>
</evidence>
<feature type="compositionally biased region" description="Basic and acidic residues" evidence="17">
    <location>
        <begin position="595"/>
        <end position="607"/>
    </location>
</feature>
<dbReference type="SMART" id="SM00382">
    <property type="entry name" value="AAA"/>
    <property type="match status" value="1"/>
</dbReference>
<keyword evidence="10 15" id="KW-0067">ATP-binding</keyword>
<evidence type="ECO:0000256" key="2">
    <source>
        <dbReference type="ARBA" id="ARBA00010044"/>
    </source>
</evidence>
<reference evidence="19 20" key="1">
    <citation type="submission" date="2022-12" db="EMBL/GenBank/DDBJ databases">
        <title>Coexistence and Characterization of a Novel Tigecycline Resistance gene tet(X) variant and blaNDM-1 in a Pseudomonas caeni Isolate of Chicken Origin.</title>
        <authorList>
            <person name="Lu X."/>
            <person name="Zhang L."/>
            <person name="Li R."/>
            <person name="Wang Z."/>
        </authorList>
    </citation>
    <scope>NUCLEOTIDE SEQUENCE [LARGE SCALE GENOMIC DNA]</scope>
    <source>
        <strain evidence="19 20">CE14</strain>
    </source>
</reference>
<keyword evidence="9 15" id="KW-0862">Zinc</keyword>
<keyword evidence="11 15" id="KW-1133">Transmembrane helix</keyword>
<comment type="similarity">
    <text evidence="16">Belongs to the AAA ATPase family.</text>
</comment>
<evidence type="ECO:0000256" key="17">
    <source>
        <dbReference type="SAM" id="MobiDB-lite"/>
    </source>
</evidence>
<feature type="transmembrane region" description="Helical" evidence="15">
    <location>
        <begin position="98"/>
        <end position="120"/>
    </location>
</feature>
<evidence type="ECO:0000256" key="12">
    <source>
        <dbReference type="ARBA" id="ARBA00023049"/>
    </source>
</evidence>
<dbReference type="GO" id="GO:0030163">
    <property type="term" value="P:protein catabolic process"/>
    <property type="evidence" value="ECO:0007669"/>
    <property type="project" value="UniProtKB-UniRule"/>
</dbReference>
<keyword evidence="20" id="KW-1185">Reference proteome</keyword>
<evidence type="ECO:0000313" key="19">
    <source>
        <dbReference type="EMBL" id="WBE25140.1"/>
    </source>
</evidence>
<dbReference type="RefSeq" id="WP_269818085.1">
    <property type="nucleotide sequence ID" value="NZ_CP114976.1"/>
</dbReference>
<feature type="binding site" evidence="15">
    <location>
        <position position="420"/>
    </location>
    <ligand>
        <name>Zn(2+)</name>
        <dbReference type="ChEBI" id="CHEBI:29105"/>
        <note>catalytic</note>
    </ligand>
</feature>
<dbReference type="InterPro" id="IPR000642">
    <property type="entry name" value="Peptidase_M41"/>
</dbReference>
<comment type="similarity">
    <text evidence="2 15">In the C-terminal section; belongs to the peptidase M41 family.</text>
</comment>
<evidence type="ECO:0000256" key="10">
    <source>
        <dbReference type="ARBA" id="ARBA00022840"/>
    </source>
</evidence>
<dbReference type="Proteomes" id="UP001212189">
    <property type="component" value="Chromosome"/>
</dbReference>
<feature type="active site" evidence="15">
    <location>
        <position position="417"/>
    </location>
</feature>
<evidence type="ECO:0000256" key="4">
    <source>
        <dbReference type="ARBA" id="ARBA00022670"/>
    </source>
</evidence>
<keyword evidence="6 15" id="KW-0479">Metal-binding</keyword>
<keyword evidence="13 15" id="KW-0472">Membrane</keyword>
<comment type="similarity">
    <text evidence="14 15">In the central section; belongs to the AAA ATPase family.</text>
</comment>
<dbReference type="GO" id="GO:0008270">
    <property type="term" value="F:zinc ion binding"/>
    <property type="evidence" value="ECO:0007669"/>
    <property type="project" value="UniProtKB-UniRule"/>
</dbReference>
<feature type="binding site" evidence="15">
    <location>
        <begin position="194"/>
        <end position="201"/>
    </location>
    <ligand>
        <name>ATP</name>
        <dbReference type="ChEBI" id="CHEBI:30616"/>
    </ligand>
</feature>
<dbReference type="Pfam" id="PF01434">
    <property type="entry name" value="Peptidase_M41"/>
    <property type="match status" value="1"/>
</dbReference>
<comment type="subcellular location">
    <subcellularLocation>
        <location evidence="15">Cell membrane</location>
        <topology evidence="15">Multi-pass membrane protein</topology>
        <orientation evidence="15">Cytoplasmic side</orientation>
    </subcellularLocation>
    <subcellularLocation>
        <location evidence="1">Membrane</location>
    </subcellularLocation>
</comment>
<evidence type="ECO:0000256" key="5">
    <source>
        <dbReference type="ARBA" id="ARBA00022692"/>
    </source>
</evidence>
<evidence type="ECO:0000256" key="8">
    <source>
        <dbReference type="ARBA" id="ARBA00022801"/>
    </source>
</evidence>
<dbReference type="Pfam" id="PF00004">
    <property type="entry name" value="AAA"/>
    <property type="match status" value="1"/>
</dbReference>
<dbReference type="GO" id="GO:0004222">
    <property type="term" value="F:metalloendopeptidase activity"/>
    <property type="evidence" value="ECO:0007669"/>
    <property type="project" value="InterPro"/>
</dbReference>
<proteinExistence type="inferred from homology"/>
<keyword evidence="4 15" id="KW-0645">Protease</keyword>
<gene>
    <name evidence="15 19" type="primary">ftsH</name>
    <name evidence="19" type="ORF">O6P33_12435</name>
</gene>
<dbReference type="FunFam" id="1.20.58.760:FF:000001">
    <property type="entry name" value="ATP-dependent zinc metalloprotease FtsH"/>
    <property type="match status" value="1"/>
</dbReference>
<dbReference type="PROSITE" id="PS00674">
    <property type="entry name" value="AAA"/>
    <property type="match status" value="1"/>
</dbReference>
<protein>
    <recommendedName>
        <fullName evidence="15">ATP-dependent zinc metalloprotease FtsH</fullName>
        <ecNumber evidence="15">3.4.24.-</ecNumber>
    </recommendedName>
</protein>
<dbReference type="PANTHER" id="PTHR23076">
    <property type="entry name" value="METALLOPROTEASE M41 FTSH"/>
    <property type="match status" value="1"/>
</dbReference>
<keyword evidence="12 15" id="KW-0482">Metalloprotease</keyword>
<keyword evidence="5 15" id="KW-0812">Transmembrane</keyword>
<dbReference type="SUPFAM" id="SSF52540">
    <property type="entry name" value="P-loop containing nucleoside triphosphate hydrolases"/>
    <property type="match status" value="1"/>
</dbReference>
<keyword evidence="8 15" id="KW-0378">Hydrolase</keyword>
<feature type="region of interest" description="Disordered" evidence="17">
    <location>
        <begin position="591"/>
        <end position="639"/>
    </location>
</feature>
<dbReference type="InterPro" id="IPR011546">
    <property type="entry name" value="Pept_M41_FtsH_extracell"/>
</dbReference>
<dbReference type="Pfam" id="PF06480">
    <property type="entry name" value="FtsH_ext"/>
    <property type="match status" value="1"/>
</dbReference>
<dbReference type="HAMAP" id="MF_01458">
    <property type="entry name" value="FtsH"/>
    <property type="match status" value="1"/>
</dbReference>
<dbReference type="EMBL" id="CP114976">
    <property type="protein sequence ID" value="WBE25140.1"/>
    <property type="molecule type" value="Genomic_DNA"/>
</dbReference>
<dbReference type="InterPro" id="IPR037219">
    <property type="entry name" value="Peptidase_M41-like"/>
</dbReference>
<sequence length="639" mass="69400">MTKNLLLWLVIAAVLVTVMNNFSSQSEAGKLNYSTFIEEVKSGRVEQVTVDGFVITGKRADGSVFETVRPAIQDNGLMGDLLEHNVSVVGKQPERQSMWMQLLVASFPILIILAVVMFFMRQMQGGAGGKGGPMSFGKSKARLMAEDQIKTTLADVAGCDEAKEEVGEIVEFLRDPSRFQRLGGKIPRGVLMVGQPGTGKTLLAKAIAGEAKVPFFTISGSDFVEMFVGVGASRVRDMFEQAKKHAPCIIFIDEIDAVGRHRGAGMGGGNDEREQTLNQLLVEMDGFEDNDGVIVIAATNRPDVLDPALLRPGRFDRQVVVGLPDIRGREQILLVHMRKVPVHDDVDAAVIARGTPGFSGADLANLVNEAALFAARSGSRLVTMQEFEMAKDKIMMGAERKSMVMSEKEKLNTAYHEAGHAIVGRLVPEHDPVYKVSIIPRGRALGVTMFLPEEDRYSLSKRGLISQICSLYGGRIAEEMTLGFDGVTTGASNDIMRATQLARNMVTKWGLSEKLGPLMYEEDENEGYLGRSGGGASNVSGETAKLIDQEIREIIDECYGTATKILHDNRDKLEAMALALMKYETIDSDQIDDIMSGREPREPKDWGDSGSAGKPSAQAEPKDNAPRPDAPIGGPAGEH</sequence>
<dbReference type="Gene3D" id="3.40.50.300">
    <property type="entry name" value="P-loop containing nucleotide triphosphate hydrolases"/>
    <property type="match status" value="1"/>
</dbReference>
<dbReference type="InterPro" id="IPR003959">
    <property type="entry name" value="ATPase_AAA_core"/>
</dbReference>
<dbReference type="Pfam" id="PF17862">
    <property type="entry name" value="AAA_lid_3"/>
    <property type="match status" value="1"/>
</dbReference>
<dbReference type="SUPFAM" id="SSF140990">
    <property type="entry name" value="FtsH protease domain-like"/>
    <property type="match status" value="1"/>
</dbReference>
<comment type="cofactor">
    <cofactor evidence="15">
        <name>Zn(2+)</name>
        <dbReference type="ChEBI" id="CHEBI:29105"/>
    </cofactor>
    <text evidence="15">Binds 1 zinc ion per subunit.</text>
</comment>
<evidence type="ECO:0000256" key="15">
    <source>
        <dbReference type="HAMAP-Rule" id="MF_01458"/>
    </source>
</evidence>
<feature type="binding site" evidence="15">
    <location>
        <position position="416"/>
    </location>
    <ligand>
        <name>Zn(2+)</name>
        <dbReference type="ChEBI" id="CHEBI:29105"/>
        <note>catalytic</note>
    </ligand>
</feature>
<evidence type="ECO:0000256" key="3">
    <source>
        <dbReference type="ARBA" id="ARBA00022475"/>
    </source>
</evidence>
<dbReference type="NCBIfam" id="TIGR01241">
    <property type="entry name" value="FtsH_fam"/>
    <property type="match status" value="1"/>
</dbReference>
<dbReference type="InterPro" id="IPR005936">
    <property type="entry name" value="FtsH"/>
</dbReference>
<evidence type="ECO:0000256" key="1">
    <source>
        <dbReference type="ARBA" id="ARBA00004370"/>
    </source>
</evidence>
<evidence type="ECO:0000256" key="7">
    <source>
        <dbReference type="ARBA" id="ARBA00022741"/>
    </source>
</evidence>
<name>A0AAE9VN01_9GAMM</name>
<dbReference type="Gene3D" id="1.20.58.760">
    <property type="entry name" value="Peptidase M41"/>
    <property type="match status" value="1"/>
</dbReference>
<evidence type="ECO:0000259" key="18">
    <source>
        <dbReference type="SMART" id="SM00382"/>
    </source>
</evidence>
<feature type="binding site" evidence="15">
    <location>
        <position position="494"/>
    </location>
    <ligand>
        <name>Zn(2+)</name>
        <dbReference type="ChEBI" id="CHEBI:29105"/>
        <note>catalytic</note>
    </ligand>
</feature>
<dbReference type="GO" id="GO:0005524">
    <property type="term" value="F:ATP binding"/>
    <property type="evidence" value="ECO:0007669"/>
    <property type="project" value="UniProtKB-UniRule"/>
</dbReference>
<evidence type="ECO:0000313" key="20">
    <source>
        <dbReference type="Proteomes" id="UP001212189"/>
    </source>
</evidence>
<dbReference type="InterPro" id="IPR003960">
    <property type="entry name" value="ATPase_AAA_CS"/>
</dbReference>
<dbReference type="FunFam" id="3.40.50.300:FF:000001">
    <property type="entry name" value="ATP-dependent zinc metalloprotease FtsH"/>
    <property type="match status" value="1"/>
</dbReference>
<dbReference type="InterPro" id="IPR027417">
    <property type="entry name" value="P-loop_NTPase"/>
</dbReference>
<evidence type="ECO:0000256" key="16">
    <source>
        <dbReference type="RuleBase" id="RU003651"/>
    </source>
</evidence>
<dbReference type="InterPro" id="IPR041569">
    <property type="entry name" value="AAA_lid_3"/>
</dbReference>
<dbReference type="PANTHER" id="PTHR23076:SF97">
    <property type="entry name" value="ATP-DEPENDENT ZINC METALLOPROTEASE YME1L1"/>
    <property type="match status" value="1"/>
</dbReference>
<comment type="caution">
    <text evidence="15">Lacks conserved residue(s) required for the propagation of feature annotation.</text>
</comment>
<dbReference type="EC" id="3.4.24.-" evidence="15"/>
<dbReference type="GO" id="GO:0004176">
    <property type="term" value="F:ATP-dependent peptidase activity"/>
    <property type="evidence" value="ECO:0007669"/>
    <property type="project" value="InterPro"/>
</dbReference>
<dbReference type="GO" id="GO:0006508">
    <property type="term" value="P:proteolysis"/>
    <property type="evidence" value="ECO:0007669"/>
    <property type="project" value="UniProtKB-KW"/>
</dbReference>
<dbReference type="FunFam" id="1.10.8.60:FF:000001">
    <property type="entry name" value="ATP-dependent zinc metalloprotease FtsH"/>
    <property type="match status" value="1"/>
</dbReference>
<keyword evidence="3 15" id="KW-1003">Cell membrane</keyword>
<organism evidence="19 20">
    <name type="scientific">Denitrificimonas caeni</name>
    <dbReference type="NCBI Taxonomy" id="521720"/>
    <lineage>
        <taxon>Bacteria</taxon>
        <taxon>Pseudomonadati</taxon>
        <taxon>Pseudomonadota</taxon>
        <taxon>Gammaproteobacteria</taxon>
        <taxon>Pseudomonadales</taxon>
        <taxon>Pseudomonadaceae</taxon>
        <taxon>Denitrificimonas</taxon>
    </lineage>
</organism>
<evidence type="ECO:0000256" key="11">
    <source>
        <dbReference type="ARBA" id="ARBA00022989"/>
    </source>
</evidence>
<dbReference type="InterPro" id="IPR003593">
    <property type="entry name" value="AAA+_ATPase"/>
</dbReference>
<comment type="subunit">
    <text evidence="15">Homohexamer.</text>
</comment>
<evidence type="ECO:0000256" key="13">
    <source>
        <dbReference type="ARBA" id="ARBA00023136"/>
    </source>
</evidence>
<dbReference type="GO" id="GO:0016887">
    <property type="term" value="F:ATP hydrolysis activity"/>
    <property type="evidence" value="ECO:0007669"/>
    <property type="project" value="UniProtKB-UniRule"/>
</dbReference>
<dbReference type="Gene3D" id="1.10.8.60">
    <property type="match status" value="1"/>
</dbReference>
<dbReference type="CDD" id="cd19501">
    <property type="entry name" value="RecA-like_FtsH"/>
    <property type="match status" value="1"/>
</dbReference>
<keyword evidence="7 15" id="KW-0547">Nucleotide-binding</keyword>
<dbReference type="AlphaFoldDB" id="A0AAE9VN01"/>
<evidence type="ECO:0000256" key="9">
    <source>
        <dbReference type="ARBA" id="ARBA00022833"/>
    </source>
</evidence>